<protein>
    <submittedName>
        <fullName evidence="4">PiggyBac transposable element-derived protein 4-like</fullName>
    </submittedName>
</protein>
<evidence type="ECO:0000259" key="2">
    <source>
        <dbReference type="Pfam" id="PF13843"/>
    </source>
</evidence>
<sequence>MYYTAEQVIKAKRRLDRIFAPSSNKDPRGSDSEDFSGDNDNSPKGAESTPPMTKAGREGHGIERSKRGRNEVEDESDEDLDDDGYAVEGDAVGASTEGSESPEDPDDEDYSVERDAGDSTADEEGGEEEIDAREGTREEGEEISDGEELEQIVLRETNREGLSTCGSKWKNMDETNLRAYIGLLLLAGMYRSRGEATSSLWEAEQGRPIFRATMSLKEFHRWSKTLRFDDRKNRGVDGDPRDKLAAIREVWSKWSERLPALYNPGPAVTVDERMVPFKGRCSFRQYMPNKPAKYGLKLWVACDAASSYAWRMQAYTGKESPLASDGRTTAKPEVKLASRVVLDLTRGLKHRLVTCDNFFTSYELAHRLRCNGVDLLGTIRSNRLELPHELTSARGRKVFSSKFAFTELATLISYVPKRNKTVVLLSTRHSTPEINADCNKMKPQAILDYNRTKGGVDNLDKLLATYSCRRMTKRWPVAMFHNILDVSAYNAYVIWRETHPELMAGTRNRRRLFLGQLGKELVTPLILRRGHAPRAQSARMLVAAMRGGGHG</sequence>
<dbReference type="AlphaFoldDB" id="A0A6P7HKY8"/>
<feature type="compositionally biased region" description="Acidic residues" evidence="1">
    <location>
        <begin position="100"/>
        <end position="110"/>
    </location>
</feature>
<evidence type="ECO:0000313" key="3">
    <source>
        <dbReference type="Proteomes" id="UP000515145"/>
    </source>
</evidence>
<keyword evidence="3" id="KW-1185">Reference proteome</keyword>
<proteinExistence type="predicted"/>
<dbReference type="PANTHER" id="PTHR46599">
    <property type="entry name" value="PIGGYBAC TRANSPOSABLE ELEMENT-DERIVED PROTEIN 4"/>
    <property type="match status" value="1"/>
</dbReference>
<feature type="compositionally biased region" description="Acidic residues" evidence="1">
    <location>
        <begin position="72"/>
        <end position="85"/>
    </location>
</feature>
<dbReference type="InParanoid" id="A0A6P7HKY8"/>
<gene>
    <name evidence="4" type="primary">LOC114431171</name>
</gene>
<dbReference type="OrthoDB" id="10030973at2759"/>
<dbReference type="Proteomes" id="UP000515145">
    <property type="component" value="Unplaced"/>
</dbReference>
<name>A0A6P7HKY8_9TELE</name>
<dbReference type="PANTHER" id="PTHR46599:SF6">
    <property type="entry name" value="DUAL SPECIFICITY PHOSPHATASE 26"/>
    <property type="match status" value="1"/>
</dbReference>
<accession>A0A6P7HKY8</accession>
<evidence type="ECO:0000256" key="1">
    <source>
        <dbReference type="SAM" id="MobiDB-lite"/>
    </source>
</evidence>
<reference evidence="4" key="1">
    <citation type="submission" date="2025-08" db="UniProtKB">
        <authorList>
            <consortium name="RefSeq"/>
        </authorList>
    </citation>
    <scope>IDENTIFICATION</scope>
</reference>
<dbReference type="Pfam" id="PF13843">
    <property type="entry name" value="DDE_Tnp_1_7"/>
    <property type="match status" value="1"/>
</dbReference>
<feature type="region of interest" description="Disordered" evidence="1">
    <location>
        <begin position="14"/>
        <end position="147"/>
    </location>
</feature>
<dbReference type="RefSeq" id="XP_028254563.1">
    <property type="nucleotide sequence ID" value="XM_028398762.1"/>
</dbReference>
<feature type="domain" description="PiggyBac transposable element-derived protein" evidence="2">
    <location>
        <begin position="153"/>
        <end position="492"/>
    </location>
</feature>
<organism evidence="3 4">
    <name type="scientific">Parambassis ranga</name>
    <name type="common">Indian glassy fish</name>
    <dbReference type="NCBI Taxonomy" id="210632"/>
    <lineage>
        <taxon>Eukaryota</taxon>
        <taxon>Metazoa</taxon>
        <taxon>Chordata</taxon>
        <taxon>Craniata</taxon>
        <taxon>Vertebrata</taxon>
        <taxon>Euteleostomi</taxon>
        <taxon>Actinopterygii</taxon>
        <taxon>Neopterygii</taxon>
        <taxon>Teleostei</taxon>
        <taxon>Neoteleostei</taxon>
        <taxon>Acanthomorphata</taxon>
        <taxon>Ovalentaria</taxon>
        <taxon>Ambassidae</taxon>
        <taxon>Parambassis</taxon>
    </lineage>
</organism>
<feature type="compositionally biased region" description="Basic and acidic residues" evidence="1">
    <location>
        <begin position="55"/>
        <end position="71"/>
    </location>
</feature>
<dbReference type="InterPro" id="IPR029526">
    <property type="entry name" value="PGBD"/>
</dbReference>
<evidence type="ECO:0000313" key="4">
    <source>
        <dbReference type="RefSeq" id="XP_028254563.1"/>
    </source>
</evidence>
<dbReference type="GeneID" id="114431171"/>
<feature type="compositionally biased region" description="Acidic residues" evidence="1">
    <location>
        <begin position="120"/>
        <end position="131"/>
    </location>
</feature>